<name>A0A9Q1G5P7_SYNKA</name>
<dbReference type="EMBL" id="JAINUF010000002">
    <property type="protein sequence ID" value="KAJ8375964.1"/>
    <property type="molecule type" value="Genomic_DNA"/>
</dbReference>
<feature type="compositionally biased region" description="Polar residues" evidence="1">
    <location>
        <begin position="28"/>
        <end position="37"/>
    </location>
</feature>
<keyword evidence="3" id="KW-1185">Reference proteome</keyword>
<feature type="region of interest" description="Disordered" evidence="1">
    <location>
        <begin position="1"/>
        <end position="37"/>
    </location>
</feature>
<feature type="region of interest" description="Disordered" evidence="1">
    <location>
        <begin position="57"/>
        <end position="81"/>
    </location>
</feature>
<comment type="caution">
    <text evidence="2">The sequence shown here is derived from an EMBL/GenBank/DDBJ whole genome shotgun (WGS) entry which is preliminary data.</text>
</comment>
<feature type="compositionally biased region" description="Polar residues" evidence="1">
    <location>
        <begin position="1"/>
        <end position="20"/>
    </location>
</feature>
<reference evidence="2" key="1">
    <citation type="journal article" date="2023" name="Science">
        <title>Genome structures resolve the early diversification of teleost fishes.</title>
        <authorList>
            <person name="Parey E."/>
            <person name="Louis A."/>
            <person name="Montfort J."/>
            <person name="Bouchez O."/>
            <person name="Roques C."/>
            <person name="Iampietro C."/>
            <person name="Lluch J."/>
            <person name="Castinel A."/>
            <person name="Donnadieu C."/>
            <person name="Desvignes T."/>
            <person name="Floi Bucao C."/>
            <person name="Jouanno E."/>
            <person name="Wen M."/>
            <person name="Mejri S."/>
            <person name="Dirks R."/>
            <person name="Jansen H."/>
            <person name="Henkel C."/>
            <person name="Chen W.J."/>
            <person name="Zahm M."/>
            <person name="Cabau C."/>
            <person name="Klopp C."/>
            <person name="Thompson A.W."/>
            <person name="Robinson-Rechavi M."/>
            <person name="Braasch I."/>
            <person name="Lecointre G."/>
            <person name="Bobe J."/>
            <person name="Postlethwait J.H."/>
            <person name="Berthelot C."/>
            <person name="Roest Crollius H."/>
            <person name="Guiguen Y."/>
        </authorList>
    </citation>
    <scope>NUCLEOTIDE SEQUENCE</scope>
    <source>
        <strain evidence="2">WJC10195</strain>
    </source>
</reference>
<dbReference type="Proteomes" id="UP001152622">
    <property type="component" value="Chromosome 2"/>
</dbReference>
<proteinExistence type="predicted"/>
<dbReference type="AlphaFoldDB" id="A0A9Q1G5P7"/>
<organism evidence="2 3">
    <name type="scientific">Synaphobranchus kaupii</name>
    <name type="common">Kaup's arrowtooth eel</name>
    <dbReference type="NCBI Taxonomy" id="118154"/>
    <lineage>
        <taxon>Eukaryota</taxon>
        <taxon>Metazoa</taxon>
        <taxon>Chordata</taxon>
        <taxon>Craniata</taxon>
        <taxon>Vertebrata</taxon>
        <taxon>Euteleostomi</taxon>
        <taxon>Actinopterygii</taxon>
        <taxon>Neopterygii</taxon>
        <taxon>Teleostei</taxon>
        <taxon>Anguilliformes</taxon>
        <taxon>Synaphobranchidae</taxon>
        <taxon>Synaphobranchus</taxon>
    </lineage>
</organism>
<evidence type="ECO:0000256" key="1">
    <source>
        <dbReference type="SAM" id="MobiDB-lite"/>
    </source>
</evidence>
<accession>A0A9Q1G5P7</accession>
<evidence type="ECO:0000313" key="3">
    <source>
        <dbReference type="Proteomes" id="UP001152622"/>
    </source>
</evidence>
<protein>
    <submittedName>
        <fullName evidence="2">Uncharacterized protein</fullName>
    </submittedName>
</protein>
<evidence type="ECO:0000313" key="2">
    <source>
        <dbReference type="EMBL" id="KAJ8375964.1"/>
    </source>
</evidence>
<sequence length="163" mass="17367">MEETVSCNDGGQIRSGTVSSDLRPPWQQPQAAGSQQMRHLSTELACWLLPPSLQRKRTRTNRHGIRSETGPQPKTFPYAVPALTCGPPASKLQAPSLGSWASSVSSPEVRSFSGTVLARNLNGDNHSRSAAEARTVSSWIVDNAVFCGRPGTGVSGLEAVNRG</sequence>
<gene>
    <name evidence="2" type="ORF">SKAU_G00065440</name>
</gene>